<comment type="caution">
    <text evidence="5">The sequence shown here is derived from an EMBL/GenBank/DDBJ whole genome shotgun (WGS) entry which is preliminary data.</text>
</comment>
<keyword evidence="2" id="KW-0833">Ubl conjugation pathway</keyword>
<organism evidence="5 6">
    <name type="scientific">Aphanomyces euteiches</name>
    <dbReference type="NCBI Taxonomy" id="100861"/>
    <lineage>
        <taxon>Eukaryota</taxon>
        <taxon>Sar</taxon>
        <taxon>Stramenopiles</taxon>
        <taxon>Oomycota</taxon>
        <taxon>Saprolegniomycetes</taxon>
        <taxon>Saprolegniales</taxon>
        <taxon>Verrucalvaceae</taxon>
        <taxon>Aphanomyces</taxon>
    </lineage>
</organism>
<reference evidence="5 6" key="1">
    <citation type="submission" date="2019-07" db="EMBL/GenBank/DDBJ databases">
        <title>Genomics analysis of Aphanomyces spp. identifies a new class of oomycete effector associated with host adaptation.</title>
        <authorList>
            <person name="Gaulin E."/>
        </authorList>
    </citation>
    <scope>NUCLEOTIDE SEQUENCE [LARGE SCALE GENOMIC DNA]</scope>
    <source>
        <strain evidence="5 6">ATCC 201684</strain>
    </source>
</reference>
<name>A0A6G0XS90_9STRA</name>
<evidence type="ECO:0000313" key="5">
    <source>
        <dbReference type="EMBL" id="KAF0743228.1"/>
    </source>
</evidence>
<dbReference type="SMART" id="SM00212">
    <property type="entry name" value="UBCc"/>
    <property type="match status" value="1"/>
</dbReference>
<protein>
    <recommendedName>
        <fullName evidence="4">UBC core domain-containing protein</fullName>
    </recommendedName>
</protein>
<dbReference type="Gene3D" id="3.10.110.10">
    <property type="entry name" value="Ubiquitin Conjugating Enzyme"/>
    <property type="match status" value="1"/>
</dbReference>
<feature type="domain" description="UBC core" evidence="4">
    <location>
        <begin position="319"/>
        <end position="484"/>
    </location>
</feature>
<evidence type="ECO:0000256" key="2">
    <source>
        <dbReference type="ARBA" id="ARBA00022786"/>
    </source>
</evidence>
<dbReference type="Proteomes" id="UP000481153">
    <property type="component" value="Unassembled WGS sequence"/>
</dbReference>
<evidence type="ECO:0000256" key="1">
    <source>
        <dbReference type="ARBA" id="ARBA00022679"/>
    </source>
</evidence>
<evidence type="ECO:0000259" key="4">
    <source>
        <dbReference type="PROSITE" id="PS50127"/>
    </source>
</evidence>
<dbReference type="PANTHER" id="PTHR46116:SF39">
    <property type="entry name" value="BACULOVIRAL IAP REPEAT-CONTAINING PROTEIN 6"/>
    <property type="match status" value="1"/>
</dbReference>
<dbReference type="GO" id="GO:0016740">
    <property type="term" value="F:transferase activity"/>
    <property type="evidence" value="ECO:0007669"/>
    <property type="project" value="UniProtKB-KW"/>
</dbReference>
<keyword evidence="6" id="KW-1185">Reference proteome</keyword>
<dbReference type="Pfam" id="PF00179">
    <property type="entry name" value="UQ_con"/>
    <property type="match status" value="1"/>
</dbReference>
<dbReference type="PANTHER" id="PTHR46116">
    <property type="entry name" value="(E3-INDEPENDENT) E2 UBIQUITIN-CONJUGATING ENZYME"/>
    <property type="match status" value="1"/>
</dbReference>
<dbReference type="VEuPathDB" id="FungiDB:AeMF1_006675"/>
<dbReference type="CDD" id="cd23810">
    <property type="entry name" value="UBCc_BIRC6"/>
    <property type="match status" value="1"/>
</dbReference>
<keyword evidence="1" id="KW-0808">Transferase</keyword>
<feature type="region of interest" description="Disordered" evidence="3">
    <location>
        <begin position="80"/>
        <end position="112"/>
    </location>
</feature>
<dbReference type="SUPFAM" id="SSF54495">
    <property type="entry name" value="UBC-like"/>
    <property type="match status" value="1"/>
</dbReference>
<accession>A0A6G0XS90</accession>
<dbReference type="PROSITE" id="PS50127">
    <property type="entry name" value="UBC_2"/>
    <property type="match status" value="1"/>
</dbReference>
<evidence type="ECO:0000313" key="6">
    <source>
        <dbReference type="Proteomes" id="UP000481153"/>
    </source>
</evidence>
<dbReference type="EMBL" id="VJMJ01000020">
    <property type="protein sequence ID" value="KAF0743228.1"/>
    <property type="molecule type" value="Genomic_DNA"/>
</dbReference>
<dbReference type="AlphaFoldDB" id="A0A6G0XS90"/>
<dbReference type="InterPro" id="IPR016135">
    <property type="entry name" value="UBQ-conjugating_enzyme/RWD"/>
</dbReference>
<gene>
    <name evidence="5" type="ORF">Ae201684_002017</name>
</gene>
<dbReference type="InterPro" id="IPR000608">
    <property type="entry name" value="UBC"/>
</dbReference>
<evidence type="ECO:0000256" key="3">
    <source>
        <dbReference type="SAM" id="MobiDB-lite"/>
    </source>
</evidence>
<sequence>MDEVLQTAGYKALIESKSSPHLSSESRVGIDDIQTYCHELRCRKSPEAFADYLREQFVFEMMLGQLETLLLEEQSLVALNSPPRESESASPEGTTPTKTTSARRRVPSNPGNMLWKPFYLDQSDGSRGRKCVKEPIEKTAETVLATHILQLWLSLVETCTKMNVSAVYFDDVKAHILDPRFSLIVERWLSEPTVEHIALHKELCSALVALIIYLHNHPFFDSVCFLRPVAPNTQPIQTCLTSFFHVIASLPKQHELAQHFSQWCMDIKYVRPDQPLPSPKGEYQVTMESLKFSSYNYGSSYFECVKRKHPDLSIVVLPGSMRRLNQELVSLPDNLPVHEDSMIAVRVDEDHPHNLSVLITGPRKTPYDSGCFQFRLVVPGNYPQSPPAVQFMTTGKGSVRFSPNLYECGKVCLSLLGTWQGDPWNPVTSTILQVLVSIQGAILGAEFPYYNEPGRERQWGSTQALHAERTAENGGLEPIRLGTVAYAWTDAIQNPPVGFENLVHEHFWLKRKHLLETMHLWLTEGLVSDTPMFYDTLRGRIMKCVDALTALVTSRASENELIDFTSAVANLQAKFPPAGLSSTAQA</sequence>
<proteinExistence type="predicted"/>